<gene>
    <name evidence="1" type="ORF">SAMN05421779_105148</name>
</gene>
<dbReference type="RefSeq" id="WP_076401078.1">
    <property type="nucleotide sequence ID" value="NZ_FTOA01000005.1"/>
</dbReference>
<dbReference type="CDD" id="cd02619">
    <property type="entry name" value="Peptidase_C1"/>
    <property type="match status" value="1"/>
</dbReference>
<dbReference type="Gene3D" id="3.90.70.10">
    <property type="entry name" value="Cysteine proteinases"/>
    <property type="match status" value="1"/>
</dbReference>
<proteinExistence type="predicted"/>
<dbReference type="GO" id="GO:0006508">
    <property type="term" value="P:proteolysis"/>
    <property type="evidence" value="ECO:0007669"/>
    <property type="project" value="UniProtKB-KW"/>
</dbReference>
<evidence type="ECO:0000313" key="2">
    <source>
        <dbReference type="Proteomes" id="UP000185678"/>
    </source>
</evidence>
<dbReference type="STRING" id="80876.SAMN05421779_105148"/>
<sequence>MPIATSQKTSHPVTVGGRKVNALPDVPDIRDRYYEPSLIPLKRSVGPLKAPVILDQGRDGACTGFALAAVINLLLAERARLADEDGCETVSPWMLYDMARRHDEWPGEDYDGSSLRGALRGWYNNGACRFSLWPQPQSGVSVEQAKDARSVALGAYYRLRANLSDFHAALNECQTILVSAAVHDGWETPEVHGERAVIAAGQTQLGYHAFAVVGYDADGFWVQNSWGQEWGKGGVALWSYEDWAANVQDAWVVRLALPTPQVFGLSNRNNSSGPVGLWGRSAPTRNDIAGHFVHIDDGTFCARQPYWSTAQDVAETAGLIARRFAEDGRYQHLLIYAHGGLNSPDSCAERIRAMTPVFMANGIYPYAVMYDTGFAETLKDIIVAAATRTNDRAGASFDRTDMLIEQAVSGVGGAMWREMKRNARQMFETDGAGSATLAAFLIALKPLFQQDKIKLHVIGHSLGSVLVGHLLESLLTGPDGAIPVSSCSLMAPACRVDFFREYYGKMAGLDGATPSRIENFAIYNLSDALEQADNVGLIYRKSLLYLVSNAFEGARGTPLAGMAETPDELGLKVGGLHIADAASSVTRSRSHGGFDNDPVTMNHILRRILGGASPVREFTARDLDY</sequence>
<organism evidence="1 2">
    <name type="scientific">Insolitispirillum peregrinum</name>
    <dbReference type="NCBI Taxonomy" id="80876"/>
    <lineage>
        <taxon>Bacteria</taxon>
        <taxon>Pseudomonadati</taxon>
        <taxon>Pseudomonadota</taxon>
        <taxon>Alphaproteobacteria</taxon>
        <taxon>Rhodospirillales</taxon>
        <taxon>Novispirillaceae</taxon>
        <taxon>Insolitispirillum</taxon>
    </lineage>
</organism>
<keyword evidence="1" id="KW-0645">Protease</keyword>
<dbReference type="Proteomes" id="UP000185678">
    <property type="component" value="Unassembled WGS sequence"/>
</dbReference>
<evidence type="ECO:0000313" key="1">
    <source>
        <dbReference type="EMBL" id="SIS98153.1"/>
    </source>
</evidence>
<name>A0A1N7NI99_9PROT</name>
<keyword evidence="1" id="KW-0378">Hydrolase</keyword>
<keyword evidence="2" id="KW-1185">Reference proteome</keyword>
<dbReference type="SUPFAM" id="SSF54001">
    <property type="entry name" value="Cysteine proteinases"/>
    <property type="match status" value="1"/>
</dbReference>
<reference evidence="1 2" key="1">
    <citation type="submission" date="2017-01" db="EMBL/GenBank/DDBJ databases">
        <authorList>
            <person name="Mah S.A."/>
            <person name="Swanson W.J."/>
            <person name="Moy G.W."/>
            <person name="Vacquier V.D."/>
        </authorList>
    </citation>
    <scope>NUCLEOTIDE SEQUENCE [LARGE SCALE GENOMIC DNA]</scope>
    <source>
        <strain evidence="1 2">DSM 11589</strain>
    </source>
</reference>
<dbReference type="EMBL" id="FTOA01000005">
    <property type="protein sequence ID" value="SIS98153.1"/>
    <property type="molecule type" value="Genomic_DNA"/>
</dbReference>
<protein>
    <submittedName>
        <fullName evidence="1">Papain family cysteine protease</fullName>
    </submittedName>
</protein>
<dbReference type="GO" id="GO:0008233">
    <property type="term" value="F:peptidase activity"/>
    <property type="evidence" value="ECO:0007669"/>
    <property type="project" value="UniProtKB-KW"/>
</dbReference>
<dbReference type="AlphaFoldDB" id="A0A1N7NI99"/>
<accession>A0A1N7NI99</accession>
<dbReference type="InterPro" id="IPR038765">
    <property type="entry name" value="Papain-like_cys_pep_sf"/>
</dbReference>
<dbReference type="InterPro" id="IPR029058">
    <property type="entry name" value="AB_hydrolase_fold"/>
</dbReference>
<dbReference type="SUPFAM" id="SSF53474">
    <property type="entry name" value="alpha/beta-Hydrolases"/>
    <property type="match status" value="1"/>
</dbReference>